<evidence type="ECO:0000259" key="1">
    <source>
        <dbReference type="Pfam" id="PF25431"/>
    </source>
</evidence>
<proteinExistence type="predicted"/>
<dbReference type="InterPro" id="IPR057456">
    <property type="entry name" value="Znf_C17orf113"/>
</dbReference>
<feature type="domain" description="C17orf113 probable zinc finger" evidence="1">
    <location>
        <begin position="31"/>
        <end position="92"/>
    </location>
</feature>
<sequence length="677" mass="76692">MVPPGKKPAGETSNSNKKCKRYFNERWKEEFAWLEFDYKQKTMFCAECRQALVRNKHGKAENAFTVGTDNFQRHALLRHVTSGAHRQALAVNRVQMASEAEAQCRQEPGPLIKAEVHPVKVAALTTVYWMAKEEVPNEKWASLLELQKFNLCQALLSSDCEGYSQPGSIQAMQAAIAKVLDAEDKLRMKSSPFIGLVVDETVDALERRRLVLFSTAVSLHAGQTSITFLGTIPLPDSEGCTVADKTIKAMLSFGLPTKKVAWLNSVGSSPLTHRPSGIWAKVKAICPLLTEVHCLSHHWSSPLRAAKDIFEADCVEKYEAVMDALCRLSVNFAAGNSRLRELQNVFQFCEMDTERPKAIHWSSILPALEAVDSSWPTLLSHLESESERSPMALDVCEELKKFYFVAFTKVLLDTLPVFQTLNRFFLLEDTDLSILKPIVSATIANLQLQKNVNGQNFQVFLNDLIEHPCEDCKGAESRFFYRGVELSDCSKMHVKKFEHFKKTYLEGIRCHLQDRFPSRSLEVVSSLSAIFNPKCYPQSLEEVGSYGIDELNFLLQAYSSVVVSERALDDFPLFKRLVFSLRQLSYKDLCAKLVYENSEMHQFFPDFAILATVALVMPFGSVLREKINRARELLRQCRWSYRKEDQGLFSVMKIALNGPALKEFDFSLAVDYYESNT</sequence>
<keyword evidence="2" id="KW-1185">Reference proteome</keyword>
<evidence type="ECO:0000313" key="3">
    <source>
        <dbReference type="RefSeq" id="XP_015273614.1"/>
    </source>
</evidence>
<dbReference type="Proteomes" id="UP000694871">
    <property type="component" value="Unplaced"/>
</dbReference>
<dbReference type="Pfam" id="PF25431">
    <property type="entry name" value="zf-C17orf113"/>
    <property type="match status" value="1"/>
</dbReference>
<accession>A0ABM1KIS7</accession>
<dbReference type="GeneID" id="107116240"/>
<dbReference type="PANTHER" id="PTHR46880">
    <property type="entry name" value="RAS-ASSOCIATING DOMAIN-CONTAINING PROTEIN"/>
    <property type="match status" value="1"/>
</dbReference>
<gene>
    <name evidence="3" type="primary">LOC107116240</name>
</gene>
<dbReference type="PANTHER" id="PTHR46880:SF6">
    <property type="entry name" value="U1-TYPE DOMAIN-CONTAINING PROTEIN"/>
    <property type="match status" value="1"/>
</dbReference>
<reference evidence="3" key="1">
    <citation type="submission" date="2025-08" db="UniProtKB">
        <authorList>
            <consortium name="RefSeq"/>
        </authorList>
    </citation>
    <scope>IDENTIFICATION</scope>
</reference>
<name>A0ABM1KIS7_GEKJA</name>
<protein>
    <submittedName>
        <fullName evidence="3">Zinc finger protein 862-like</fullName>
    </submittedName>
</protein>
<dbReference type="RefSeq" id="XP_015273614.1">
    <property type="nucleotide sequence ID" value="XM_015418128.1"/>
</dbReference>
<organism evidence="2 3">
    <name type="scientific">Gekko japonicus</name>
    <name type="common">Schlegel's Japanese gecko</name>
    <dbReference type="NCBI Taxonomy" id="146911"/>
    <lineage>
        <taxon>Eukaryota</taxon>
        <taxon>Metazoa</taxon>
        <taxon>Chordata</taxon>
        <taxon>Craniata</taxon>
        <taxon>Vertebrata</taxon>
        <taxon>Euteleostomi</taxon>
        <taxon>Lepidosauria</taxon>
        <taxon>Squamata</taxon>
        <taxon>Bifurcata</taxon>
        <taxon>Gekkota</taxon>
        <taxon>Gekkonidae</taxon>
        <taxon>Gekkoninae</taxon>
        <taxon>Gekko</taxon>
    </lineage>
</organism>
<evidence type="ECO:0000313" key="2">
    <source>
        <dbReference type="Proteomes" id="UP000694871"/>
    </source>
</evidence>